<evidence type="ECO:0000256" key="5">
    <source>
        <dbReference type="ARBA" id="ARBA00022490"/>
    </source>
</evidence>
<evidence type="ECO:0000313" key="8">
    <source>
        <dbReference type="EMBL" id="CAG5102668.1"/>
    </source>
</evidence>
<dbReference type="PANTHER" id="PTHR31078:SF1">
    <property type="entry name" value="CILIA- AND FLAGELLA-ASSOCIATED PROTEIN 300"/>
    <property type="match status" value="1"/>
</dbReference>
<dbReference type="GO" id="GO:0005930">
    <property type="term" value="C:axoneme"/>
    <property type="evidence" value="ECO:0007669"/>
    <property type="project" value="UniProtKB-SubCell"/>
</dbReference>
<sequence>MNLSCQKFLFNETFHLYHKYNLAEAFFKDSNVTEKLKIWCGNEFREGNLSADEVEIKQIPCSIMSMTFFDKLKNPDNNIIHATGNIRQKFDDFIDGILVSDNLRAMLLDEESNEYNLYTQDERNEFIFKLFQLLVIGGEYCQYENDLDNYLDLTKSLYKDFVRIQKQENNLFITTIVLEVIAKSNDVPYFPHKPEHKQNIGFFLIDPTSREIKTILHQYGN</sequence>
<comment type="caution">
    <text evidence="8">The sequence shown here is derived from an EMBL/GenBank/DDBJ whole genome shotgun (WGS) entry which is preliminary data.</text>
</comment>
<organism evidence="8 9">
    <name type="scientific">Cotesia congregata</name>
    <name type="common">Parasitoid wasp</name>
    <name type="synonym">Apanteles congregatus</name>
    <dbReference type="NCBI Taxonomy" id="51543"/>
    <lineage>
        <taxon>Eukaryota</taxon>
        <taxon>Metazoa</taxon>
        <taxon>Ecdysozoa</taxon>
        <taxon>Arthropoda</taxon>
        <taxon>Hexapoda</taxon>
        <taxon>Insecta</taxon>
        <taxon>Pterygota</taxon>
        <taxon>Neoptera</taxon>
        <taxon>Endopterygota</taxon>
        <taxon>Hymenoptera</taxon>
        <taxon>Apocrita</taxon>
        <taxon>Ichneumonoidea</taxon>
        <taxon>Braconidae</taxon>
        <taxon>Microgastrinae</taxon>
        <taxon>Cotesia</taxon>
    </lineage>
</organism>
<evidence type="ECO:0000313" key="9">
    <source>
        <dbReference type="Proteomes" id="UP000786811"/>
    </source>
</evidence>
<dbReference type="Pfam" id="PF14926">
    <property type="entry name" value="CFAP300"/>
    <property type="match status" value="1"/>
</dbReference>
<reference evidence="8" key="1">
    <citation type="submission" date="2021-04" db="EMBL/GenBank/DDBJ databases">
        <authorList>
            <person name="Chebbi M.A.C M."/>
        </authorList>
    </citation>
    <scope>NUCLEOTIDE SEQUENCE</scope>
</reference>
<name>A0A8J2HIP8_COTCN</name>
<dbReference type="Proteomes" id="UP000786811">
    <property type="component" value="Unassembled WGS sequence"/>
</dbReference>
<evidence type="ECO:0000256" key="4">
    <source>
        <dbReference type="ARBA" id="ARBA00022174"/>
    </source>
</evidence>
<comment type="similarity">
    <text evidence="3">Belongs to the CFAP300 family.</text>
</comment>
<keyword evidence="5" id="KW-0963">Cytoplasm</keyword>
<keyword evidence="7" id="KW-0966">Cell projection</keyword>
<comment type="function">
    <text evidence="1">Cilium- and flagellum-specific protein that plays a role in axonemal structure organization and motility. May play a role in outer and inner dynein arm assembly.</text>
</comment>
<dbReference type="PANTHER" id="PTHR31078">
    <property type="entry name" value="CILIA- AND FLAGELLA-ASSOCIATED PROTEIN 300"/>
    <property type="match status" value="1"/>
</dbReference>
<keyword evidence="6" id="KW-0206">Cytoskeleton</keyword>
<proteinExistence type="inferred from homology"/>
<keyword evidence="8" id="KW-0969">Cilium</keyword>
<keyword evidence="9" id="KW-1185">Reference proteome</keyword>
<dbReference type="EMBL" id="CAJNRD030001123">
    <property type="protein sequence ID" value="CAG5102668.1"/>
    <property type="molecule type" value="Genomic_DNA"/>
</dbReference>
<dbReference type="OrthoDB" id="10259249at2759"/>
<evidence type="ECO:0000256" key="7">
    <source>
        <dbReference type="ARBA" id="ARBA00023273"/>
    </source>
</evidence>
<evidence type="ECO:0000256" key="6">
    <source>
        <dbReference type="ARBA" id="ARBA00023212"/>
    </source>
</evidence>
<evidence type="ECO:0000256" key="2">
    <source>
        <dbReference type="ARBA" id="ARBA00004430"/>
    </source>
</evidence>
<dbReference type="InterPro" id="IPR029416">
    <property type="entry name" value="CFAP300"/>
</dbReference>
<comment type="subcellular location">
    <subcellularLocation>
        <location evidence="2">Cytoplasm</location>
        <location evidence="2">Cytoskeleton</location>
        <location evidence="2">Cilium axoneme</location>
    </subcellularLocation>
</comment>
<protein>
    <recommendedName>
        <fullName evidence="4">Cilia- and flagella-associated protein 300</fullName>
    </recommendedName>
</protein>
<keyword evidence="8" id="KW-0282">Flagellum</keyword>
<evidence type="ECO:0000256" key="3">
    <source>
        <dbReference type="ARBA" id="ARBA00009205"/>
    </source>
</evidence>
<accession>A0A8J2HIP8</accession>
<gene>
    <name evidence="8" type="ORF">HICCMSTLAB_LOCUS11124</name>
</gene>
<evidence type="ECO:0000256" key="1">
    <source>
        <dbReference type="ARBA" id="ARBA00002404"/>
    </source>
</evidence>
<dbReference type="AlphaFoldDB" id="A0A8J2HIP8"/>